<dbReference type="AlphaFoldDB" id="A0A2K1YGU8"/>
<keyword evidence="2" id="KW-1185">Reference proteome</keyword>
<proteinExistence type="predicted"/>
<protein>
    <submittedName>
        <fullName evidence="1">Uncharacterized protein</fullName>
    </submittedName>
</protein>
<accession>A0A2K1YGU8</accession>
<organism evidence="1 2">
    <name type="scientific">Populus trichocarpa</name>
    <name type="common">Western balsam poplar</name>
    <name type="synonym">Populus balsamifera subsp. trichocarpa</name>
    <dbReference type="NCBI Taxonomy" id="3694"/>
    <lineage>
        <taxon>Eukaryota</taxon>
        <taxon>Viridiplantae</taxon>
        <taxon>Streptophyta</taxon>
        <taxon>Embryophyta</taxon>
        <taxon>Tracheophyta</taxon>
        <taxon>Spermatophyta</taxon>
        <taxon>Magnoliopsida</taxon>
        <taxon>eudicotyledons</taxon>
        <taxon>Gunneridae</taxon>
        <taxon>Pentapetalae</taxon>
        <taxon>rosids</taxon>
        <taxon>fabids</taxon>
        <taxon>Malpighiales</taxon>
        <taxon>Salicaceae</taxon>
        <taxon>Saliceae</taxon>
        <taxon>Populus</taxon>
    </lineage>
</organism>
<reference evidence="1 2" key="1">
    <citation type="journal article" date="2006" name="Science">
        <title>The genome of black cottonwood, Populus trichocarpa (Torr. &amp; Gray).</title>
        <authorList>
            <person name="Tuskan G.A."/>
            <person name="Difazio S."/>
            <person name="Jansson S."/>
            <person name="Bohlmann J."/>
            <person name="Grigoriev I."/>
            <person name="Hellsten U."/>
            <person name="Putnam N."/>
            <person name="Ralph S."/>
            <person name="Rombauts S."/>
            <person name="Salamov A."/>
            <person name="Schein J."/>
            <person name="Sterck L."/>
            <person name="Aerts A."/>
            <person name="Bhalerao R.R."/>
            <person name="Bhalerao R.P."/>
            <person name="Blaudez D."/>
            <person name="Boerjan W."/>
            <person name="Brun A."/>
            <person name="Brunner A."/>
            <person name="Busov V."/>
            <person name="Campbell M."/>
            <person name="Carlson J."/>
            <person name="Chalot M."/>
            <person name="Chapman J."/>
            <person name="Chen G.L."/>
            <person name="Cooper D."/>
            <person name="Coutinho P.M."/>
            <person name="Couturier J."/>
            <person name="Covert S."/>
            <person name="Cronk Q."/>
            <person name="Cunningham R."/>
            <person name="Davis J."/>
            <person name="Degroeve S."/>
            <person name="Dejardin A."/>
            <person name="Depamphilis C."/>
            <person name="Detter J."/>
            <person name="Dirks B."/>
            <person name="Dubchak I."/>
            <person name="Duplessis S."/>
            <person name="Ehlting J."/>
            <person name="Ellis B."/>
            <person name="Gendler K."/>
            <person name="Goodstein D."/>
            <person name="Gribskov M."/>
            <person name="Grimwood J."/>
            <person name="Groover A."/>
            <person name="Gunter L."/>
            <person name="Hamberger B."/>
            <person name="Heinze B."/>
            <person name="Helariutta Y."/>
            <person name="Henrissat B."/>
            <person name="Holligan D."/>
            <person name="Holt R."/>
            <person name="Huang W."/>
            <person name="Islam-Faridi N."/>
            <person name="Jones S."/>
            <person name="Jones-Rhoades M."/>
            <person name="Jorgensen R."/>
            <person name="Joshi C."/>
            <person name="Kangasjarvi J."/>
            <person name="Karlsson J."/>
            <person name="Kelleher C."/>
            <person name="Kirkpatrick R."/>
            <person name="Kirst M."/>
            <person name="Kohler A."/>
            <person name="Kalluri U."/>
            <person name="Larimer F."/>
            <person name="Leebens-Mack J."/>
            <person name="Leple J.C."/>
            <person name="Locascio P."/>
            <person name="Lou Y."/>
            <person name="Lucas S."/>
            <person name="Martin F."/>
            <person name="Montanini B."/>
            <person name="Napoli C."/>
            <person name="Nelson D.R."/>
            <person name="Nelson C."/>
            <person name="Nieminen K."/>
            <person name="Nilsson O."/>
            <person name="Pereda V."/>
            <person name="Peter G."/>
            <person name="Philippe R."/>
            <person name="Pilate G."/>
            <person name="Poliakov A."/>
            <person name="Razumovskaya J."/>
            <person name="Richardson P."/>
            <person name="Rinaldi C."/>
            <person name="Ritland K."/>
            <person name="Rouze P."/>
            <person name="Ryaboy D."/>
            <person name="Schmutz J."/>
            <person name="Schrader J."/>
            <person name="Segerman B."/>
            <person name="Shin H."/>
            <person name="Siddiqui A."/>
            <person name="Sterky F."/>
            <person name="Terry A."/>
            <person name="Tsai C.J."/>
            <person name="Uberbacher E."/>
            <person name="Unneberg P."/>
            <person name="Vahala J."/>
            <person name="Wall K."/>
            <person name="Wessler S."/>
            <person name="Yang G."/>
            <person name="Yin T."/>
            <person name="Douglas C."/>
            <person name="Marra M."/>
            <person name="Sandberg G."/>
            <person name="Van de Peer Y."/>
            <person name="Rokhsar D."/>
        </authorList>
    </citation>
    <scope>NUCLEOTIDE SEQUENCE [LARGE SCALE GENOMIC DNA]</scope>
    <source>
        <strain evidence="2">cv. Nisqually</strain>
    </source>
</reference>
<dbReference type="InParanoid" id="A0A2K1YGU8"/>
<dbReference type="Proteomes" id="UP000006729">
    <property type="component" value="Chromosome 11"/>
</dbReference>
<sequence length="53" mass="6202">MNQITPSMIRTYDHQLTADRSTTELLRNNGRLDLIEFNSRFQPTTNMSLKFPS</sequence>
<evidence type="ECO:0000313" key="2">
    <source>
        <dbReference type="Proteomes" id="UP000006729"/>
    </source>
</evidence>
<name>A0A2K1YGU8_POPTR</name>
<dbReference type="EMBL" id="CM009300">
    <property type="protein sequence ID" value="PNT12255.1"/>
    <property type="molecule type" value="Genomic_DNA"/>
</dbReference>
<evidence type="ECO:0000313" key="1">
    <source>
        <dbReference type="EMBL" id="PNT12255.1"/>
    </source>
</evidence>
<gene>
    <name evidence="1" type="ORF">POPTR_011G074000</name>
</gene>